<name>A0A564TD79_9FIRM</name>
<protein>
    <submittedName>
        <fullName evidence="1">Uncharacterized protein</fullName>
    </submittedName>
</protein>
<evidence type="ECO:0000313" key="1">
    <source>
        <dbReference type="EMBL" id="VUX05345.1"/>
    </source>
</evidence>
<dbReference type="EMBL" id="CABHNA010000046">
    <property type="protein sequence ID" value="VUX05345.1"/>
    <property type="molecule type" value="Genomic_DNA"/>
</dbReference>
<dbReference type="AlphaFoldDB" id="A0A564TD79"/>
<organism evidence="1 2">
    <name type="scientific">[Ruminococcus] torques</name>
    <dbReference type="NCBI Taxonomy" id="33039"/>
    <lineage>
        <taxon>Bacteria</taxon>
        <taxon>Bacillati</taxon>
        <taxon>Bacillota</taxon>
        <taxon>Clostridia</taxon>
        <taxon>Lachnospirales</taxon>
        <taxon>Lachnospiraceae</taxon>
        <taxon>Mediterraneibacter</taxon>
    </lineage>
</organism>
<dbReference type="InterPro" id="IPR043740">
    <property type="entry name" value="DUF5685"/>
</dbReference>
<keyword evidence="2" id="KW-1185">Reference proteome</keyword>
<dbReference type="RefSeq" id="WP_144366851.1">
    <property type="nucleotide sequence ID" value="NZ_CABHNA010000046.1"/>
</dbReference>
<proteinExistence type="predicted"/>
<accession>A0A564TD79</accession>
<evidence type="ECO:0000313" key="2">
    <source>
        <dbReference type="Proteomes" id="UP000363661"/>
    </source>
</evidence>
<reference evidence="1 2" key="1">
    <citation type="submission" date="2019-07" db="EMBL/GenBank/DDBJ databases">
        <authorList>
            <person name="Hibberd C M."/>
            <person name="Gehrig L. J."/>
            <person name="Chang H.-W."/>
            <person name="Venkatesh S."/>
        </authorList>
    </citation>
    <scope>NUCLEOTIDE SEQUENCE [LARGE SCALE GENOMIC DNA]</scope>
    <source>
        <strain evidence="1">Ruminococcus_torques_SSTS_Bg7063</strain>
    </source>
</reference>
<dbReference type="Pfam" id="PF18937">
    <property type="entry name" value="DUF5685"/>
    <property type="match status" value="1"/>
</dbReference>
<gene>
    <name evidence="1" type="ORF">RTSSTS7063_01201</name>
</gene>
<dbReference type="Proteomes" id="UP000363661">
    <property type="component" value="Unassembled WGS sequence"/>
</dbReference>
<sequence>MFGYVTVCEPELKVKDLKKYRAYYCGLCRTLKEDYGFMGQMTLTYDMTFAVILLSSLYETIAKHEERRCKVHPVKRQHMLRNEITSYAAAMNVLLAYYHMEDDWQDDHKVSSLMTKSLIQGKAKKIIEKYPRQSKVIQQSLRELGECERENSMDIDRAAGCFGRLMAELFVWKEDIWEKTLRKMGFYLGKFIYLMDAYEDLPEDRKKNRYNPLKELAKRSDYEVQMEQILRMMIAESTVRFEQLPCLVDVDILRNILYDGVWNHYNKIQMKKREEKNDDKKSI</sequence>